<dbReference type="PANTHER" id="PTHR42085:SF8">
    <property type="entry name" value="F-BOX DOMAIN-CONTAINING PROTEIN"/>
    <property type="match status" value="1"/>
</dbReference>
<reference evidence="2" key="1">
    <citation type="journal article" date="2023" name="Mol. Phylogenet. Evol.">
        <title>Genome-scale phylogeny and comparative genomics of the fungal order Sordariales.</title>
        <authorList>
            <person name="Hensen N."/>
            <person name="Bonometti L."/>
            <person name="Westerberg I."/>
            <person name="Brannstrom I.O."/>
            <person name="Guillou S."/>
            <person name="Cros-Aarteil S."/>
            <person name="Calhoun S."/>
            <person name="Haridas S."/>
            <person name="Kuo A."/>
            <person name="Mondo S."/>
            <person name="Pangilinan J."/>
            <person name="Riley R."/>
            <person name="LaButti K."/>
            <person name="Andreopoulos B."/>
            <person name="Lipzen A."/>
            <person name="Chen C."/>
            <person name="Yan M."/>
            <person name="Daum C."/>
            <person name="Ng V."/>
            <person name="Clum A."/>
            <person name="Steindorff A."/>
            <person name="Ohm R.A."/>
            <person name="Martin F."/>
            <person name="Silar P."/>
            <person name="Natvig D.O."/>
            <person name="Lalanne C."/>
            <person name="Gautier V."/>
            <person name="Ament-Velasquez S.L."/>
            <person name="Kruys A."/>
            <person name="Hutchinson M.I."/>
            <person name="Powell A.J."/>
            <person name="Barry K."/>
            <person name="Miller A.N."/>
            <person name="Grigoriev I.V."/>
            <person name="Debuchy R."/>
            <person name="Gladieux P."/>
            <person name="Hiltunen Thoren M."/>
            <person name="Johannesson H."/>
        </authorList>
    </citation>
    <scope>NUCLEOTIDE SEQUENCE</scope>
    <source>
        <strain evidence="2">CBS 626.80</strain>
    </source>
</reference>
<feature type="compositionally biased region" description="Acidic residues" evidence="1">
    <location>
        <begin position="395"/>
        <end position="410"/>
    </location>
</feature>
<dbReference type="EMBL" id="MU859074">
    <property type="protein sequence ID" value="KAK3955563.1"/>
    <property type="molecule type" value="Genomic_DNA"/>
</dbReference>
<evidence type="ECO:0000313" key="2">
    <source>
        <dbReference type="EMBL" id="KAK3955563.1"/>
    </source>
</evidence>
<comment type="caution">
    <text evidence="2">The sequence shown here is derived from an EMBL/GenBank/DDBJ whole genome shotgun (WGS) entry which is preliminary data.</text>
</comment>
<name>A0AAN6SJG4_9PEZI</name>
<accession>A0AAN6SJG4</accession>
<gene>
    <name evidence="2" type="ORF">QBC32DRAFT_28010</name>
</gene>
<reference evidence="2" key="2">
    <citation type="submission" date="2023-06" db="EMBL/GenBank/DDBJ databases">
        <authorList>
            <consortium name="Lawrence Berkeley National Laboratory"/>
            <person name="Mondo S.J."/>
            <person name="Hensen N."/>
            <person name="Bonometti L."/>
            <person name="Westerberg I."/>
            <person name="Brannstrom I.O."/>
            <person name="Guillou S."/>
            <person name="Cros-Aarteil S."/>
            <person name="Calhoun S."/>
            <person name="Haridas S."/>
            <person name="Kuo A."/>
            <person name="Pangilinan J."/>
            <person name="Riley R."/>
            <person name="Labutti K."/>
            <person name="Andreopoulos B."/>
            <person name="Lipzen A."/>
            <person name="Chen C."/>
            <person name="Yanf M."/>
            <person name="Daum C."/>
            <person name="Ng V."/>
            <person name="Clum A."/>
            <person name="Steindorff A."/>
            <person name="Ohm R."/>
            <person name="Martin F."/>
            <person name="Silar P."/>
            <person name="Natvig D."/>
            <person name="Lalanne C."/>
            <person name="Gautier V."/>
            <person name="Ament-Velasquez S.L."/>
            <person name="Kruys A."/>
            <person name="Hutchinson M.I."/>
            <person name="Powell A.J."/>
            <person name="Barry K."/>
            <person name="Miller A.N."/>
            <person name="Grigoriev I.V."/>
            <person name="Debuchy R."/>
            <person name="Gladieux P."/>
            <person name="Thoren M.H."/>
            <person name="Johannesson H."/>
        </authorList>
    </citation>
    <scope>NUCLEOTIDE SEQUENCE</scope>
    <source>
        <strain evidence="2">CBS 626.80</strain>
    </source>
</reference>
<keyword evidence="3" id="KW-1185">Reference proteome</keyword>
<feature type="region of interest" description="Disordered" evidence="1">
    <location>
        <begin position="1"/>
        <end position="21"/>
    </location>
</feature>
<evidence type="ECO:0000313" key="3">
    <source>
        <dbReference type="Proteomes" id="UP001303222"/>
    </source>
</evidence>
<evidence type="ECO:0000256" key="1">
    <source>
        <dbReference type="SAM" id="MobiDB-lite"/>
    </source>
</evidence>
<evidence type="ECO:0008006" key="4">
    <source>
        <dbReference type="Google" id="ProtNLM"/>
    </source>
</evidence>
<dbReference type="Proteomes" id="UP001303222">
    <property type="component" value="Unassembled WGS sequence"/>
</dbReference>
<feature type="region of interest" description="Disordered" evidence="1">
    <location>
        <begin position="326"/>
        <end position="410"/>
    </location>
</feature>
<dbReference type="PANTHER" id="PTHR42085">
    <property type="entry name" value="F-BOX DOMAIN-CONTAINING PROTEIN"/>
    <property type="match status" value="1"/>
</dbReference>
<dbReference type="AlphaFoldDB" id="A0AAN6SJG4"/>
<feature type="compositionally biased region" description="Low complexity" evidence="1">
    <location>
        <begin position="341"/>
        <end position="358"/>
    </location>
</feature>
<feature type="compositionally biased region" description="Acidic residues" evidence="1">
    <location>
        <begin position="370"/>
        <end position="386"/>
    </location>
</feature>
<organism evidence="2 3">
    <name type="scientific">Pseudoneurospora amorphoporcata</name>
    <dbReference type="NCBI Taxonomy" id="241081"/>
    <lineage>
        <taxon>Eukaryota</taxon>
        <taxon>Fungi</taxon>
        <taxon>Dikarya</taxon>
        <taxon>Ascomycota</taxon>
        <taxon>Pezizomycotina</taxon>
        <taxon>Sordariomycetes</taxon>
        <taxon>Sordariomycetidae</taxon>
        <taxon>Sordariales</taxon>
        <taxon>Sordariaceae</taxon>
        <taxon>Pseudoneurospora</taxon>
    </lineage>
</organism>
<dbReference type="InterPro" id="IPR038883">
    <property type="entry name" value="AN11006-like"/>
</dbReference>
<proteinExistence type="predicted"/>
<protein>
    <recommendedName>
        <fullName evidence="4">F-box domain-containing protein</fullName>
    </recommendedName>
</protein>
<sequence length="410" mass="46055">MPSKSSRPSKRPKTSHNSPPLLVTRVQPHRQCANRPPRFWRFLELPAEIRNLVYSKVLTIPTAHDVAHVWDEKPRFDLSLLHVNKQISHEAAFVLYSTNTFVFLEPCDEHREAHPDAQDHTRHRSCNWLRTIGPKNARSVRNLHIRIRAERFSHLDSMSYNPDLILEVAGLAPNVTRLAIIAEKHAMQTRAVSVPVPAGAAGYGASTATGQQQTGGQAMETHWHRHWDPNHVAPINTWTLYQMRIGLRKFPNLICLVLAGFQRSDTFFRPIARLINKDRHCRIHVVRRTVARRTGRNQLTFSTLWNEEAVLDQMGRFIVRQELKKGDGAGSCGSDGNRTDATTGAQNTTTTTTTTGQNVDPGGLNASAQDPEDDDHDDAASDDGWQDIEALISESGDEDDDDGEEDDMIV</sequence>